<keyword evidence="1" id="KW-0732">Signal</keyword>
<sequence length="80" mass="8999">MRKFLLLLCVIPMWAQAESNMQQSNGRGELIAVAHLDFKIVIPRKHENGSTQVKVSRLDQLHCCTAPKDGDEKPQTVVMP</sequence>
<feature type="chain" id="PRO_5020359232" evidence="1">
    <location>
        <begin position="18"/>
        <end position="80"/>
    </location>
</feature>
<comment type="caution">
    <text evidence="2">The sequence shown here is derived from an EMBL/GenBank/DDBJ whole genome shotgun (WGS) entry which is preliminary data.</text>
</comment>
<evidence type="ECO:0000256" key="1">
    <source>
        <dbReference type="SAM" id="SignalP"/>
    </source>
</evidence>
<reference evidence="2 3" key="1">
    <citation type="submission" date="2019-02" db="EMBL/GenBank/DDBJ databases">
        <title>WGS of Pseudoxanthomonas species novum from clinical isolates.</title>
        <authorList>
            <person name="Bernier A.-M."/>
            <person name="Bernard K."/>
            <person name="Vachon A."/>
        </authorList>
    </citation>
    <scope>NUCLEOTIDE SEQUENCE [LARGE SCALE GENOMIC DNA]</scope>
    <source>
        <strain evidence="2 3">NML130969</strain>
    </source>
</reference>
<dbReference type="Proteomes" id="UP000294164">
    <property type="component" value="Unassembled WGS sequence"/>
</dbReference>
<gene>
    <name evidence="2" type="ORF">EA655_11445</name>
</gene>
<protein>
    <submittedName>
        <fullName evidence="2">Uncharacterized protein</fullName>
    </submittedName>
</protein>
<accession>A0A4Q8M572</accession>
<proteinExistence type="predicted"/>
<evidence type="ECO:0000313" key="2">
    <source>
        <dbReference type="EMBL" id="TAA41549.1"/>
    </source>
</evidence>
<dbReference type="EMBL" id="SHMG01000006">
    <property type="protein sequence ID" value="TAA41549.1"/>
    <property type="molecule type" value="Genomic_DNA"/>
</dbReference>
<organism evidence="2 3">
    <name type="scientific">Pseudoxanthomonas winnipegensis</name>
    <dbReference type="NCBI Taxonomy" id="2480810"/>
    <lineage>
        <taxon>Bacteria</taxon>
        <taxon>Pseudomonadati</taxon>
        <taxon>Pseudomonadota</taxon>
        <taxon>Gammaproteobacteria</taxon>
        <taxon>Lysobacterales</taxon>
        <taxon>Lysobacteraceae</taxon>
        <taxon>Pseudoxanthomonas</taxon>
    </lineage>
</organism>
<feature type="signal peptide" evidence="1">
    <location>
        <begin position="1"/>
        <end position="17"/>
    </location>
</feature>
<dbReference type="RefSeq" id="WP_130534708.1">
    <property type="nucleotide sequence ID" value="NZ_SHMG01000006.1"/>
</dbReference>
<name>A0A4Q8M572_9GAMM</name>
<evidence type="ECO:0000313" key="3">
    <source>
        <dbReference type="Proteomes" id="UP000294164"/>
    </source>
</evidence>
<dbReference type="AlphaFoldDB" id="A0A4Q8M572"/>